<keyword evidence="2 9" id="KW-0547">Nucleotide-binding</keyword>
<dbReference type="SMART" id="SM00487">
    <property type="entry name" value="DEXDc"/>
    <property type="match status" value="1"/>
</dbReference>
<dbReference type="Gene3D" id="2.40.10.170">
    <property type="match status" value="1"/>
</dbReference>
<dbReference type="SUPFAM" id="SSF52540">
    <property type="entry name" value="P-loop containing nucleoside triphosphate hydrolases"/>
    <property type="match status" value="4"/>
</dbReference>
<organism evidence="12 13">
    <name type="scientific">Solibaculum intestinale</name>
    <dbReference type="NCBI Taxonomy" id="3133165"/>
    <lineage>
        <taxon>Bacteria</taxon>
        <taxon>Bacillati</taxon>
        <taxon>Bacillota</taxon>
        <taxon>Clostridia</taxon>
        <taxon>Eubacteriales</taxon>
        <taxon>Oscillospiraceae</taxon>
        <taxon>Solibaculum</taxon>
    </lineage>
</organism>
<dbReference type="InterPro" id="IPR003711">
    <property type="entry name" value="CarD-like/TRCF_RID"/>
</dbReference>
<dbReference type="PROSITE" id="PS51194">
    <property type="entry name" value="HELICASE_CTER"/>
    <property type="match status" value="1"/>
</dbReference>
<name>A0ABV1DZK6_9FIRM</name>
<dbReference type="SMART" id="SM01058">
    <property type="entry name" value="CarD_TRCF"/>
    <property type="match status" value="1"/>
</dbReference>
<feature type="domain" description="Helicase C-terminal" evidence="11">
    <location>
        <begin position="807"/>
        <end position="961"/>
    </location>
</feature>
<dbReference type="EC" id="3.6.4.-" evidence="9"/>
<dbReference type="InterPro" id="IPR005118">
    <property type="entry name" value="TRCF_C"/>
</dbReference>
<dbReference type="Pfam" id="PF03461">
    <property type="entry name" value="TRCF"/>
    <property type="match status" value="1"/>
</dbReference>
<dbReference type="SUPFAM" id="SSF143517">
    <property type="entry name" value="TRCF domain-like"/>
    <property type="match status" value="1"/>
</dbReference>
<keyword evidence="4 9" id="KW-0378">Hydrolase</keyword>
<evidence type="ECO:0000256" key="2">
    <source>
        <dbReference type="ARBA" id="ARBA00022741"/>
    </source>
</evidence>
<keyword evidence="3 9" id="KW-0227">DNA damage</keyword>
<protein>
    <recommendedName>
        <fullName evidence="9">Transcription-repair-coupling factor</fullName>
        <shortName evidence="9">TRCF</shortName>
        <ecNumber evidence="9">3.6.4.-</ecNumber>
    </recommendedName>
</protein>
<keyword evidence="1 9" id="KW-0963">Cytoplasm</keyword>
<evidence type="ECO:0000256" key="5">
    <source>
        <dbReference type="ARBA" id="ARBA00022806"/>
    </source>
</evidence>
<dbReference type="EMBL" id="JBBMFD010000003">
    <property type="protein sequence ID" value="MEQ2439905.1"/>
    <property type="molecule type" value="Genomic_DNA"/>
</dbReference>
<evidence type="ECO:0000313" key="13">
    <source>
        <dbReference type="Proteomes" id="UP001489509"/>
    </source>
</evidence>
<comment type="caution">
    <text evidence="12">The sequence shown here is derived from an EMBL/GenBank/DDBJ whole genome shotgun (WGS) entry which is preliminary data.</text>
</comment>
<dbReference type="PROSITE" id="PS51192">
    <property type="entry name" value="HELICASE_ATP_BIND_1"/>
    <property type="match status" value="1"/>
</dbReference>
<dbReference type="Proteomes" id="UP001489509">
    <property type="component" value="Unassembled WGS sequence"/>
</dbReference>
<reference evidence="12 13" key="1">
    <citation type="submission" date="2024-03" db="EMBL/GenBank/DDBJ databases">
        <title>Human intestinal bacterial collection.</title>
        <authorList>
            <person name="Pauvert C."/>
            <person name="Hitch T.C.A."/>
            <person name="Clavel T."/>
        </authorList>
    </citation>
    <scope>NUCLEOTIDE SEQUENCE [LARGE SCALE GENOMIC DNA]</scope>
    <source>
        <strain evidence="12 13">CLA-JM-H44</strain>
    </source>
</reference>
<keyword evidence="6 9" id="KW-0067">ATP-binding</keyword>
<dbReference type="Gene3D" id="3.90.1150.50">
    <property type="entry name" value="Transcription-repair-coupling factor, D7 domain"/>
    <property type="match status" value="1"/>
</dbReference>
<sequence>MNFLVDVFESLPEFGVVARCAAARTPMAVTGLSHIHKAALLFALCRRAKRPALLLCGDEGECSRFLEDLTAMGLKAAVFPARDLAFRPVEGVSREFEHQRLSVLCGMMKGRYDVVLTTPDAAMLFTMPPEELVRRTRELTPGMAFPVKEAAQALLAAGYRRYEQIDGMGQFSIRGGIIDFFPSGAALPVRLELWGDEIDTITSFSIESQRRVDILSCAFITPATETPVENPKALALKLEKLAGSLRGKMAAAARGRLDSDAQKLKDGVELSAMDAYLPLLWETPATLFDYADGMLFCLSDPAKVKERVRTSQWQLQEDVKGLLEEGVLCRGLTEFTMDPGQLSTEYRDRGVLFLDAFARTAYDMPLGELVTIQARQLSLWGGSLDILLEDLDPLLHQKKAVAVLAGTERAAKTLADDLVSRGLAARFVPDCDELQPGVVTVLPGGLSAGMEVSSAAIITHGRVGAAAKPRKRRHKGGESIQSVAELTPGDYVVHITHGIGIYEGIHKLEIQGLVKDYIKIRYDKGDTLYVPVTQLDLVSKYIGPKEDSLIKLNRLGGAEWQKTRSRVRKAVKDMAKELIKLYSERMQVKGHAFDPDTDLQNDFERRFAYEETEDQLRCIEEIKGDMEREVPMDRLLCGDVGFGKTEVALRAAFKCVDGGMQCAILVPTTILAWQHYQTILSRFEGFPVKAEVLSRYRTPKQQEKIIAQLRRGEIDIIVGTHRLISKDVQFKRLGLVIVDEEQRFGVAQKERLKEALSGVDCLTLSATPIPRTLNMAMSGIRDMSVIEEAPQDRRPVQTYVLEHDTGVLDDAIRRELRRGGQVYYLHNHVESIEGVAARLSQRIPEARVGVAHGKMTEEQLSEVWSQLLENEIDVLVCTTIIETGVDVPNANTLIIENADRMGLSQLHQLRGRVGRSSRRAFAYLTFVRGKVLTDIATKRLNAIREFTEFGAGFKIAMRDLEIRGAGNILGAEQHGHMEAVGYDMYLKLLNEAVREEKGEAPEKREDECLVDLQVEAHIPERYIQSSQQRLYVYRRIADIRSQEDASDVFDELIDRFGEIPPAVEGLVSVALARSLAAAQGIYEISQKGDSLLLYMRKLDLQAGSAVAARLKGRVMLNAGQKPYLQVKMAKGQSPLDCLGDVFGQKLT</sequence>
<dbReference type="InterPro" id="IPR036101">
    <property type="entry name" value="CarD-like/TRCF_RID_sf"/>
</dbReference>
<evidence type="ECO:0000313" key="12">
    <source>
        <dbReference type="EMBL" id="MEQ2439905.1"/>
    </source>
</evidence>
<dbReference type="SMART" id="SM00982">
    <property type="entry name" value="TRCF"/>
    <property type="match status" value="1"/>
</dbReference>
<dbReference type="InterPro" id="IPR014001">
    <property type="entry name" value="Helicase_ATP-bd"/>
</dbReference>
<dbReference type="Gene3D" id="3.30.2060.10">
    <property type="entry name" value="Penicillin-binding protein 1b domain"/>
    <property type="match status" value="1"/>
</dbReference>
<comment type="similarity">
    <text evidence="9">In the N-terminal section; belongs to the UvrB family.</text>
</comment>
<dbReference type="InterPro" id="IPR001650">
    <property type="entry name" value="Helicase_C-like"/>
</dbReference>
<dbReference type="InterPro" id="IPR047112">
    <property type="entry name" value="RecG/Mfd"/>
</dbReference>
<dbReference type="PANTHER" id="PTHR47964:SF1">
    <property type="entry name" value="ATP-DEPENDENT DNA HELICASE HOMOLOG RECG, CHLOROPLASTIC"/>
    <property type="match status" value="1"/>
</dbReference>
<comment type="similarity">
    <text evidence="9">In the C-terminal section; belongs to the helicase family. RecG subfamily.</text>
</comment>
<evidence type="ECO:0000256" key="8">
    <source>
        <dbReference type="ARBA" id="ARBA00023204"/>
    </source>
</evidence>
<evidence type="ECO:0000256" key="3">
    <source>
        <dbReference type="ARBA" id="ARBA00022763"/>
    </source>
</evidence>
<comment type="subcellular location">
    <subcellularLocation>
        <location evidence="9">Cytoplasm</location>
    </subcellularLocation>
</comment>
<dbReference type="InterPro" id="IPR004576">
    <property type="entry name" value="Mfd"/>
</dbReference>
<dbReference type="InterPro" id="IPR011545">
    <property type="entry name" value="DEAD/DEAH_box_helicase_dom"/>
</dbReference>
<dbReference type="Pfam" id="PF17757">
    <property type="entry name" value="UvrB_inter"/>
    <property type="match status" value="1"/>
</dbReference>
<keyword evidence="8 9" id="KW-0234">DNA repair</keyword>
<evidence type="ECO:0000256" key="6">
    <source>
        <dbReference type="ARBA" id="ARBA00022840"/>
    </source>
</evidence>
<dbReference type="SUPFAM" id="SSF141259">
    <property type="entry name" value="CarD-like"/>
    <property type="match status" value="1"/>
</dbReference>
<proteinExistence type="inferred from homology"/>
<evidence type="ECO:0000256" key="7">
    <source>
        <dbReference type="ARBA" id="ARBA00023125"/>
    </source>
</evidence>
<evidence type="ECO:0000259" key="11">
    <source>
        <dbReference type="PROSITE" id="PS51194"/>
    </source>
</evidence>
<keyword evidence="7 9" id="KW-0238">DNA-binding</keyword>
<dbReference type="CDD" id="cd17991">
    <property type="entry name" value="DEXHc_TRCF"/>
    <property type="match status" value="1"/>
</dbReference>
<evidence type="ECO:0000256" key="1">
    <source>
        <dbReference type="ARBA" id="ARBA00022490"/>
    </source>
</evidence>
<evidence type="ECO:0000256" key="9">
    <source>
        <dbReference type="HAMAP-Rule" id="MF_00969"/>
    </source>
</evidence>
<dbReference type="InterPro" id="IPR027417">
    <property type="entry name" value="P-loop_NTPase"/>
</dbReference>
<dbReference type="Gene3D" id="3.40.50.11180">
    <property type="match status" value="1"/>
</dbReference>
<evidence type="ECO:0000256" key="4">
    <source>
        <dbReference type="ARBA" id="ARBA00022801"/>
    </source>
</evidence>
<dbReference type="Pfam" id="PF00271">
    <property type="entry name" value="Helicase_C"/>
    <property type="match status" value="1"/>
</dbReference>
<dbReference type="InterPro" id="IPR037235">
    <property type="entry name" value="TRCF-like_C_D7"/>
</dbReference>
<dbReference type="Gene3D" id="3.40.50.300">
    <property type="entry name" value="P-loop containing nucleotide triphosphate hydrolases"/>
    <property type="match status" value="2"/>
</dbReference>
<dbReference type="Pfam" id="PF00270">
    <property type="entry name" value="DEAD"/>
    <property type="match status" value="1"/>
</dbReference>
<gene>
    <name evidence="9 12" type="primary">mfd</name>
    <name evidence="12" type="ORF">WMO26_03580</name>
</gene>
<dbReference type="InterPro" id="IPR041471">
    <property type="entry name" value="UvrB_inter"/>
</dbReference>
<dbReference type="RefSeq" id="WP_349218179.1">
    <property type="nucleotide sequence ID" value="NZ_JBBMFD010000003.1"/>
</dbReference>
<evidence type="ECO:0000259" key="10">
    <source>
        <dbReference type="PROSITE" id="PS51192"/>
    </source>
</evidence>
<keyword evidence="13" id="KW-1185">Reference proteome</keyword>
<keyword evidence="5" id="KW-0347">Helicase</keyword>
<dbReference type="SMART" id="SM00490">
    <property type="entry name" value="HELICc"/>
    <property type="match status" value="1"/>
</dbReference>
<dbReference type="PANTHER" id="PTHR47964">
    <property type="entry name" value="ATP-DEPENDENT DNA HELICASE HOMOLOG RECG, CHLOROPLASTIC"/>
    <property type="match status" value="1"/>
</dbReference>
<dbReference type="NCBIfam" id="TIGR00580">
    <property type="entry name" value="mfd"/>
    <property type="match status" value="1"/>
</dbReference>
<comment type="function">
    <text evidence="9">Couples transcription and DNA repair by recognizing RNA polymerase (RNAP) stalled at DNA lesions. Mediates ATP-dependent release of RNAP and its truncated transcript from the DNA, and recruitment of nucleotide excision repair machinery to the damaged site.</text>
</comment>
<dbReference type="Pfam" id="PF02559">
    <property type="entry name" value="CarD_TRCF_RID"/>
    <property type="match status" value="1"/>
</dbReference>
<dbReference type="HAMAP" id="MF_00969">
    <property type="entry name" value="TRCF"/>
    <property type="match status" value="1"/>
</dbReference>
<feature type="domain" description="Helicase ATP-binding" evidence="10">
    <location>
        <begin position="625"/>
        <end position="786"/>
    </location>
</feature>
<accession>A0ABV1DZK6</accession>